<dbReference type="RefSeq" id="WP_101519172.1">
    <property type="nucleotide sequence ID" value="NZ_PKUS01000059.1"/>
</dbReference>
<dbReference type="InterPro" id="IPR009875">
    <property type="entry name" value="PilZ_domain"/>
</dbReference>
<keyword evidence="1" id="KW-0143">Chaperone</keyword>
<name>A0A2N5WWJ5_9GAMM</name>
<feature type="domain" description="J" evidence="2">
    <location>
        <begin position="6"/>
        <end position="69"/>
    </location>
</feature>
<dbReference type="GO" id="GO:0035438">
    <property type="term" value="F:cyclic-di-GMP binding"/>
    <property type="evidence" value="ECO:0007669"/>
    <property type="project" value="InterPro"/>
</dbReference>
<dbReference type="SUPFAM" id="SSF141371">
    <property type="entry name" value="PilZ domain-like"/>
    <property type="match status" value="1"/>
</dbReference>
<dbReference type="InterPro" id="IPR036869">
    <property type="entry name" value="J_dom_sf"/>
</dbReference>
<dbReference type="AlphaFoldDB" id="A0A2N5WWJ5"/>
<dbReference type="SUPFAM" id="SSF46565">
    <property type="entry name" value="Chaperone J-domain"/>
    <property type="match status" value="1"/>
</dbReference>
<dbReference type="Pfam" id="PF00226">
    <property type="entry name" value="DnaJ"/>
    <property type="match status" value="1"/>
</dbReference>
<keyword evidence="4" id="KW-1185">Reference proteome</keyword>
<gene>
    <name evidence="3" type="ORF">C0039_20715</name>
</gene>
<dbReference type="Proteomes" id="UP000235005">
    <property type="component" value="Unassembled WGS sequence"/>
</dbReference>
<dbReference type="Pfam" id="PF07238">
    <property type="entry name" value="PilZ"/>
    <property type="match status" value="1"/>
</dbReference>
<dbReference type="OrthoDB" id="9779889at2"/>
<evidence type="ECO:0000313" key="4">
    <source>
        <dbReference type="Proteomes" id="UP000235005"/>
    </source>
</evidence>
<dbReference type="SMART" id="SM00271">
    <property type="entry name" value="DnaJ"/>
    <property type="match status" value="1"/>
</dbReference>
<dbReference type="InterPro" id="IPR001623">
    <property type="entry name" value="DnaJ_domain"/>
</dbReference>
<reference evidence="3 4" key="1">
    <citation type="submission" date="2018-01" db="EMBL/GenBank/DDBJ databases">
        <title>The draft genome sequence of Halioglobus lutimaris HF004.</title>
        <authorList>
            <person name="Du Z.-J."/>
            <person name="Shi M.-J."/>
        </authorList>
    </citation>
    <scope>NUCLEOTIDE SEQUENCE [LARGE SCALE GENOMIC DNA]</scope>
    <source>
        <strain evidence="3 4">HF004</strain>
    </source>
</reference>
<sequence length="234" mass="26085">MKNTLNYYQVLHVAPDAPREIIRASYRALMQKLRMHPDLGGNSDTAVLINEAYSTLTDPSQRAAYDQARHRTAMKPAVHRESLDAQSALPGSTADLHCVFCKAPRLLEPGQKPTGGDCENCQSPLPGSRHSIRAEDGRRDISRVPKDQILAYWTHWPQKRPFLARSSDISLSGMKFNCDQPLPMNQVLKIESRTLCATARVVRCYADGTRWGVGVQFLSLGFDNSCGSFIAERV</sequence>
<dbReference type="PANTHER" id="PTHR45295:SF1">
    <property type="entry name" value="CHAPERONE PROTEIN DNAJ C76, CHLOROPLASTIC"/>
    <property type="match status" value="1"/>
</dbReference>
<accession>A0A2N5WWJ5</accession>
<dbReference type="PANTHER" id="PTHR45295">
    <property type="entry name" value="CHAPERONE PROTEIN DNAJ C76, CHLOROPLASTIC"/>
    <property type="match status" value="1"/>
</dbReference>
<dbReference type="PROSITE" id="PS50076">
    <property type="entry name" value="DNAJ_2"/>
    <property type="match status" value="1"/>
</dbReference>
<proteinExistence type="predicted"/>
<evidence type="ECO:0000256" key="1">
    <source>
        <dbReference type="ARBA" id="ARBA00023186"/>
    </source>
</evidence>
<evidence type="ECO:0000313" key="3">
    <source>
        <dbReference type="EMBL" id="PLW66612.1"/>
    </source>
</evidence>
<dbReference type="EMBL" id="PKUS01000059">
    <property type="protein sequence ID" value="PLW66612.1"/>
    <property type="molecule type" value="Genomic_DNA"/>
</dbReference>
<dbReference type="CDD" id="cd06257">
    <property type="entry name" value="DnaJ"/>
    <property type="match status" value="1"/>
</dbReference>
<protein>
    <recommendedName>
        <fullName evidence="2">J domain-containing protein</fullName>
    </recommendedName>
</protein>
<evidence type="ECO:0000259" key="2">
    <source>
        <dbReference type="PROSITE" id="PS50076"/>
    </source>
</evidence>
<comment type="caution">
    <text evidence="3">The sequence shown here is derived from an EMBL/GenBank/DDBJ whole genome shotgun (WGS) entry which is preliminary data.</text>
</comment>
<organism evidence="3 4">
    <name type="scientific">Pseudohalioglobus lutimaris</name>
    <dbReference type="NCBI Taxonomy" id="1737061"/>
    <lineage>
        <taxon>Bacteria</taxon>
        <taxon>Pseudomonadati</taxon>
        <taxon>Pseudomonadota</taxon>
        <taxon>Gammaproteobacteria</taxon>
        <taxon>Cellvibrionales</taxon>
        <taxon>Halieaceae</taxon>
        <taxon>Pseudohalioglobus</taxon>
    </lineage>
</organism>
<dbReference type="Gene3D" id="1.10.287.110">
    <property type="entry name" value="DnaJ domain"/>
    <property type="match status" value="1"/>
</dbReference>